<dbReference type="InterPro" id="IPR050312">
    <property type="entry name" value="IolE/XylAMocC-like"/>
</dbReference>
<evidence type="ECO:0000313" key="3">
    <source>
        <dbReference type="Proteomes" id="UP001273136"/>
    </source>
</evidence>
<dbReference type="Proteomes" id="UP001273136">
    <property type="component" value="Unassembled WGS sequence"/>
</dbReference>
<keyword evidence="2" id="KW-0255">Endonuclease</keyword>
<dbReference type="GO" id="GO:0008833">
    <property type="term" value="F:deoxyribonuclease IV (phage-T4-induced) activity"/>
    <property type="evidence" value="ECO:0007669"/>
    <property type="project" value="UniProtKB-EC"/>
</dbReference>
<dbReference type="Pfam" id="PF01261">
    <property type="entry name" value="AP_endonuc_2"/>
    <property type="match status" value="1"/>
</dbReference>
<dbReference type="EC" id="3.1.21.2" evidence="2"/>
<dbReference type="RefSeq" id="WP_338093643.1">
    <property type="nucleotide sequence ID" value="NZ_JAWDKA010000002.1"/>
</dbReference>
<proteinExistence type="predicted"/>
<dbReference type="InterPro" id="IPR036237">
    <property type="entry name" value="Xyl_isomerase-like_sf"/>
</dbReference>
<sequence length="240" mass="26763">MYSISTHCLHAESLHSALDKLVPYTKNVEIMSDGPHLLTDTKLLESYSFRYSIHAPSRGVNIASVLEPIRRASVEVIADTFALAAEVDAPVVVHPGYFAWEYEYELAEQHLRASLAQIRAESIQYGVTYFIENMGNWGYFFLKEPKDLPLLDGALFCLDVGHANECGNLDRFLPSSFAHVHLHDNDGKSDSHESVGKGTIDFDAVMKRVAENNVKTPVIEVESFDGALETLDILTKRYGS</sequence>
<feature type="domain" description="Xylose isomerase-like TIM barrel" evidence="1">
    <location>
        <begin position="42"/>
        <end position="225"/>
    </location>
</feature>
<keyword evidence="2" id="KW-0540">Nuclease</keyword>
<name>A0AAE4MBE2_9EURY</name>
<evidence type="ECO:0000313" key="2">
    <source>
        <dbReference type="EMBL" id="MDV0441251.1"/>
    </source>
</evidence>
<dbReference type="SUPFAM" id="SSF51658">
    <property type="entry name" value="Xylose isomerase-like"/>
    <property type="match status" value="1"/>
</dbReference>
<dbReference type="PANTHER" id="PTHR12110">
    <property type="entry name" value="HYDROXYPYRUVATE ISOMERASE"/>
    <property type="match status" value="1"/>
</dbReference>
<keyword evidence="2" id="KW-0378">Hydrolase</keyword>
<organism evidence="2 3">
    <name type="scientific">Methanorbis furvi</name>
    <dbReference type="NCBI Taxonomy" id="3028299"/>
    <lineage>
        <taxon>Archaea</taxon>
        <taxon>Methanobacteriati</taxon>
        <taxon>Methanobacteriota</taxon>
        <taxon>Stenosarchaea group</taxon>
        <taxon>Methanomicrobia</taxon>
        <taxon>Methanomicrobiales</taxon>
        <taxon>Methanocorpusculaceae</taxon>
        <taxon>Methanorbis</taxon>
    </lineage>
</organism>
<dbReference type="InterPro" id="IPR013022">
    <property type="entry name" value="Xyl_isomerase-like_TIM-brl"/>
</dbReference>
<dbReference type="EMBL" id="JAWDKA010000002">
    <property type="protein sequence ID" value="MDV0441251.1"/>
    <property type="molecule type" value="Genomic_DNA"/>
</dbReference>
<evidence type="ECO:0000259" key="1">
    <source>
        <dbReference type="Pfam" id="PF01261"/>
    </source>
</evidence>
<reference evidence="2" key="1">
    <citation type="submission" date="2023-06" db="EMBL/GenBank/DDBJ databases">
        <title>Genome sequence of Methancorpusculaceae sp. Ag1.</title>
        <authorList>
            <person name="Protasov E."/>
            <person name="Platt K."/>
            <person name="Poehlein A."/>
            <person name="Daniel R."/>
            <person name="Brune A."/>
        </authorList>
    </citation>
    <scope>NUCLEOTIDE SEQUENCE</scope>
    <source>
        <strain evidence="2">Ag1</strain>
    </source>
</reference>
<protein>
    <submittedName>
        <fullName evidence="2">Endonuclease 4</fullName>
        <ecNumber evidence="2">3.1.21.2</ecNumber>
    </submittedName>
</protein>
<comment type="caution">
    <text evidence="2">The sequence shown here is derived from an EMBL/GenBank/DDBJ whole genome shotgun (WGS) entry which is preliminary data.</text>
</comment>
<dbReference type="AlphaFoldDB" id="A0AAE4MBE2"/>
<keyword evidence="3" id="KW-1185">Reference proteome</keyword>
<gene>
    <name evidence="2" type="primary">nfo_2</name>
    <name evidence="2" type="ORF">McpAg1_04320</name>
</gene>
<dbReference type="PANTHER" id="PTHR12110:SF21">
    <property type="entry name" value="XYLOSE ISOMERASE-LIKE TIM BARREL DOMAIN-CONTAINING PROTEIN"/>
    <property type="match status" value="1"/>
</dbReference>
<accession>A0AAE4MBE2</accession>
<dbReference type="Gene3D" id="3.20.20.150">
    <property type="entry name" value="Divalent-metal-dependent TIM barrel enzymes"/>
    <property type="match status" value="1"/>
</dbReference>